<evidence type="ECO:0000313" key="2">
    <source>
        <dbReference type="Proteomes" id="UP000712600"/>
    </source>
</evidence>
<gene>
    <name evidence="1" type="ORF">F2Q69_00062097</name>
</gene>
<protein>
    <submittedName>
        <fullName evidence="1">Uncharacterized protein</fullName>
    </submittedName>
</protein>
<dbReference type="EMBL" id="QGKX02000095">
    <property type="protein sequence ID" value="KAF3574600.1"/>
    <property type="molecule type" value="Genomic_DNA"/>
</dbReference>
<dbReference type="AlphaFoldDB" id="A0A8S9RNX1"/>
<dbReference type="Proteomes" id="UP000712600">
    <property type="component" value="Unassembled WGS sequence"/>
</dbReference>
<evidence type="ECO:0000313" key="1">
    <source>
        <dbReference type="EMBL" id="KAF3574600.1"/>
    </source>
</evidence>
<name>A0A8S9RNX1_BRACR</name>
<organism evidence="1 2">
    <name type="scientific">Brassica cretica</name>
    <name type="common">Mustard</name>
    <dbReference type="NCBI Taxonomy" id="69181"/>
    <lineage>
        <taxon>Eukaryota</taxon>
        <taxon>Viridiplantae</taxon>
        <taxon>Streptophyta</taxon>
        <taxon>Embryophyta</taxon>
        <taxon>Tracheophyta</taxon>
        <taxon>Spermatophyta</taxon>
        <taxon>Magnoliopsida</taxon>
        <taxon>eudicotyledons</taxon>
        <taxon>Gunneridae</taxon>
        <taxon>Pentapetalae</taxon>
        <taxon>rosids</taxon>
        <taxon>malvids</taxon>
        <taxon>Brassicales</taxon>
        <taxon>Brassicaceae</taxon>
        <taxon>Brassiceae</taxon>
        <taxon>Brassica</taxon>
    </lineage>
</organism>
<proteinExistence type="predicted"/>
<sequence length="87" mass="9785">MSLALRQSVLFRRILVLFEAARWRRFEGGNGFRSRCPGAVEICVKAFQSGWCFESSAQTNLFFKVCSLGSGRRWEGLRSICSIAAGF</sequence>
<reference evidence="1" key="1">
    <citation type="submission" date="2019-12" db="EMBL/GenBank/DDBJ databases">
        <title>Genome sequencing and annotation of Brassica cretica.</title>
        <authorList>
            <person name="Studholme D.J."/>
            <person name="Sarris P."/>
        </authorList>
    </citation>
    <scope>NUCLEOTIDE SEQUENCE</scope>
    <source>
        <strain evidence="1">PFS-109/04</strain>
        <tissue evidence="1">Leaf</tissue>
    </source>
</reference>
<accession>A0A8S9RNX1</accession>
<comment type="caution">
    <text evidence="1">The sequence shown here is derived from an EMBL/GenBank/DDBJ whole genome shotgun (WGS) entry which is preliminary data.</text>
</comment>